<dbReference type="InterPro" id="IPR027417">
    <property type="entry name" value="P-loop_NTPase"/>
</dbReference>
<feature type="domain" description="AAA" evidence="1">
    <location>
        <begin position="16"/>
        <end position="118"/>
    </location>
</feature>
<proteinExistence type="predicted"/>
<dbReference type="SUPFAM" id="SSF52540">
    <property type="entry name" value="P-loop containing nucleoside triphosphate hydrolases"/>
    <property type="match status" value="1"/>
</dbReference>
<comment type="caution">
    <text evidence="2">The sequence shown here is derived from an EMBL/GenBank/DDBJ whole genome shotgun (WGS) entry which is preliminary data.</text>
</comment>
<evidence type="ECO:0000313" key="3">
    <source>
        <dbReference type="Proteomes" id="UP000460881"/>
    </source>
</evidence>
<dbReference type="EMBL" id="WDRC01000065">
    <property type="protein sequence ID" value="KAB7355485.1"/>
    <property type="molecule type" value="Genomic_DNA"/>
</dbReference>
<name>A0A9P4BCQ0_BIFLN</name>
<dbReference type="PRINTS" id="PR00091">
    <property type="entry name" value="NITROGNASEII"/>
</dbReference>
<reference evidence="2 3" key="1">
    <citation type="journal article" date="2019" name="Nat. Med.">
        <title>A library of human gut bacterial isolates paired with longitudinal multiomics data enables mechanistic microbiome research.</title>
        <authorList>
            <person name="Poyet M."/>
            <person name="Groussin M."/>
            <person name="Gibbons S.M."/>
            <person name="Avila-Pacheco J."/>
            <person name="Jiang X."/>
            <person name="Kearney S.M."/>
            <person name="Perrotta A.R."/>
            <person name="Berdy B."/>
            <person name="Zhao S."/>
            <person name="Lieberman T.D."/>
            <person name="Swanson P.K."/>
            <person name="Smith M."/>
            <person name="Roesemann S."/>
            <person name="Alexander J.E."/>
            <person name="Rich S.A."/>
            <person name="Livny J."/>
            <person name="Vlamakis H."/>
            <person name="Clish C."/>
            <person name="Bullock K."/>
            <person name="Deik A."/>
            <person name="Scott J."/>
            <person name="Pierce K.A."/>
            <person name="Xavier R.J."/>
            <person name="Alm E.J."/>
        </authorList>
    </citation>
    <scope>NUCLEOTIDE SEQUENCE [LARGE SCALE GENOMIC DNA]</scope>
    <source>
        <strain evidence="2 3">BIOML-A55</strain>
    </source>
</reference>
<dbReference type="Pfam" id="PF13614">
    <property type="entry name" value="AAA_31"/>
    <property type="match status" value="1"/>
</dbReference>
<dbReference type="InterPro" id="IPR025669">
    <property type="entry name" value="AAA_dom"/>
</dbReference>
<sequence length="119" mass="12684">MGFRDVKRSKSAKDTRIIAIINQKGGVGKSTTAVNLAAALGEQGRKTLIVDFDPQGNSTSGFGIEKEDLEHCIYDALLNDVPAESLVHDTNCKKVFAIPATIQLAGAEIELVSAIARET</sequence>
<accession>A0A9P4BCQ0</accession>
<dbReference type="PANTHER" id="PTHR13696">
    <property type="entry name" value="P-LOOP CONTAINING NUCLEOSIDE TRIPHOSPHATE HYDROLASE"/>
    <property type="match status" value="1"/>
</dbReference>
<dbReference type="InterPro" id="IPR050678">
    <property type="entry name" value="DNA_Partitioning_ATPase"/>
</dbReference>
<dbReference type="PANTHER" id="PTHR13696:SF52">
    <property type="entry name" value="PARA FAMILY PROTEIN CT_582"/>
    <property type="match status" value="1"/>
</dbReference>
<dbReference type="Gene3D" id="3.40.50.300">
    <property type="entry name" value="P-loop containing nucleotide triphosphate hydrolases"/>
    <property type="match status" value="1"/>
</dbReference>
<organism evidence="2 3">
    <name type="scientific">Bifidobacterium longum</name>
    <dbReference type="NCBI Taxonomy" id="216816"/>
    <lineage>
        <taxon>Bacteria</taxon>
        <taxon>Bacillati</taxon>
        <taxon>Actinomycetota</taxon>
        <taxon>Actinomycetes</taxon>
        <taxon>Bifidobacteriales</taxon>
        <taxon>Bifidobacteriaceae</taxon>
        <taxon>Bifidobacterium</taxon>
    </lineage>
</organism>
<protein>
    <submittedName>
        <fullName evidence="2">AAA family ATPase</fullName>
    </submittedName>
</protein>
<dbReference type="CDD" id="cd02042">
    <property type="entry name" value="ParAB_family"/>
    <property type="match status" value="1"/>
</dbReference>
<dbReference type="AlphaFoldDB" id="A0A9P4BCQ0"/>
<gene>
    <name evidence="2" type="ORF">GBB63_11570</name>
</gene>
<evidence type="ECO:0000259" key="1">
    <source>
        <dbReference type="Pfam" id="PF13614"/>
    </source>
</evidence>
<feature type="non-terminal residue" evidence="2">
    <location>
        <position position="119"/>
    </location>
</feature>
<dbReference type="Proteomes" id="UP000460881">
    <property type="component" value="Unassembled WGS sequence"/>
</dbReference>
<evidence type="ECO:0000313" key="2">
    <source>
        <dbReference type="EMBL" id="KAB7355485.1"/>
    </source>
</evidence>